<dbReference type="GO" id="GO:0031145">
    <property type="term" value="P:anaphase-promoting complex-dependent catabolic process"/>
    <property type="evidence" value="ECO:0007669"/>
    <property type="project" value="InterPro"/>
</dbReference>
<organism evidence="10 11">
    <name type="scientific">Lentinula edodes</name>
    <name type="common">Shiitake mushroom</name>
    <name type="synonym">Lentinus edodes</name>
    <dbReference type="NCBI Taxonomy" id="5353"/>
    <lineage>
        <taxon>Eukaryota</taxon>
        <taxon>Fungi</taxon>
        <taxon>Dikarya</taxon>
        <taxon>Basidiomycota</taxon>
        <taxon>Agaricomycotina</taxon>
        <taxon>Agaricomycetes</taxon>
        <taxon>Agaricomycetidae</taxon>
        <taxon>Agaricales</taxon>
        <taxon>Marasmiineae</taxon>
        <taxon>Omphalotaceae</taxon>
        <taxon>Lentinula</taxon>
    </lineage>
</organism>
<dbReference type="EMBL" id="BDGU01000150">
    <property type="protein sequence ID" value="GAW03684.1"/>
    <property type="molecule type" value="Genomic_DNA"/>
</dbReference>
<feature type="signal peptide" evidence="7">
    <location>
        <begin position="1"/>
        <end position="22"/>
    </location>
</feature>
<dbReference type="PANTHER" id="PTHR13260">
    <property type="entry name" value="ANAPHASE PROMOTING COMPLEX SUBUNIT 4 APC4"/>
    <property type="match status" value="1"/>
</dbReference>
<evidence type="ECO:0000256" key="1">
    <source>
        <dbReference type="ARBA" id="ARBA00016067"/>
    </source>
</evidence>
<evidence type="ECO:0000313" key="11">
    <source>
        <dbReference type="Proteomes" id="UP000188533"/>
    </source>
</evidence>
<gene>
    <name evidence="10" type="ORF">LENED_005424</name>
</gene>
<dbReference type="GO" id="GO:0034399">
    <property type="term" value="C:nuclear periphery"/>
    <property type="evidence" value="ECO:0007669"/>
    <property type="project" value="TreeGrafter"/>
</dbReference>
<evidence type="ECO:0000256" key="5">
    <source>
        <dbReference type="ARBA" id="ARBA00023306"/>
    </source>
</evidence>
<dbReference type="Proteomes" id="UP000188533">
    <property type="component" value="Unassembled WGS sequence"/>
</dbReference>
<keyword evidence="5" id="KW-0131">Cell cycle</keyword>
<evidence type="ECO:0000256" key="6">
    <source>
        <dbReference type="SAM" id="Phobius"/>
    </source>
</evidence>
<evidence type="ECO:0000259" key="8">
    <source>
        <dbReference type="Pfam" id="PF12894"/>
    </source>
</evidence>
<dbReference type="InterPro" id="IPR024790">
    <property type="entry name" value="APC4_long_dom"/>
</dbReference>
<dbReference type="Pfam" id="PF12896">
    <property type="entry name" value="ANAPC4"/>
    <property type="match status" value="1"/>
</dbReference>
<dbReference type="AlphaFoldDB" id="A0A1Q3E9E2"/>
<evidence type="ECO:0000259" key="9">
    <source>
        <dbReference type="Pfam" id="PF12896"/>
    </source>
</evidence>
<sequence length="853" mass="95126">MTKPWILTFILVCSSFLSICAGASLGDTDPDTATGKEGDVEARCFQRDSPRDQLVVTIFLLVVFGLLLGAGIKRRLEKAGLDVGSTWNNGVTWWEHLRSRMPVEELSLSRLGNHKDLLVLVTRLGGHDRMSLWKMQGSKTWEIDVSTSSERIVGVAWSPDGQSIAVAHNPPSITLHSIQDGRSERVIHIPTSDVPILQLTNIWWFHQEKPEKSPIPDIFRRNNIITGSAHSVLRTLPLLDQLRDESKQLTATDLFAFQGSQTTARRVASVPDVIELWPTLHPDPVSASINVPDTNRTAENGIMDEVDDANLDSILAVADRSGRLLCFLDGTYPLGSLKLGDSNTTIASLFKNPKSPVLLAHPIHDGVFTDLLPTHVSLSLLQERKVRDFAKLSTTARELCWYALRVVEEMRAAWIGSDTNSGARDLGPKWIAAYETKQQDDYHLRPSGILDLTTLLVTDRPSEALGDYLGSGPQMSERGMQKWDSAVTEALVKLRDYSEKRLVPACQRLHLVLGEVRGWASLPTLYSSFEIPSEAVDQCLIMLKQAILLSSWLAAAARREHNRFREFMTWLRYETVLLGPSSETPTPTPLRHDILEVNQYLMSGLKKSVIDQWFMGPVPTFVPQDLGIPGYDLTVRAALQKAREYLDHRDPSETPITVPPDGFNDKPFESIDRNLSALIGAFASSCREVFDRPSAAATRAATISASSGSVIDQTTAASQRDNQTDLLIRDRITVDTLREDGYYVQYLVMHAPSASTSEHRSFVNFVRQRYGHNSSHVEVAVHECCLRRGEEEDVVGVDLLALEFFDDETIVIVYRTDEGEAYIGTLSYRELEYTDFQPEGFDCGAVEIRISSD</sequence>
<dbReference type="Pfam" id="PF12894">
    <property type="entry name" value="ANAPC4_WD40"/>
    <property type="match status" value="1"/>
</dbReference>
<evidence type="ECO:0000313" key="10">
    <source>
        <dbReference type="EMBL" id="GAW03684.1"/>
    </source>
</evidence>
<comment type="caution">
    <text evidence="10">The sequence shown here is derived from an EMBL/GenBank/DDBJ whole genome shotgun (WGS) entry which is preliminary data.</text>
</comment>
<keyword evidence="11" id="KW-1185">Reference proteome</keyword>
<keyword evidence="3" id="KW-0498">Mitosis</keyword>
<dbReference type="STRING" id="5353.A0A1Q3E9E2"/>
<evidence type="ECO:0000256" key="4">
    <source>
        <dbReference type="ARBA" id="ARBA00022786"/>
    </source>
</evidence>
<name>A0A1Q3E9E2_LENED</name>
<reference evidence="10 11" key="2">
    <citation type="submission" date="2017-02" db="EMBL/GenBank/DDBJ databases">
        <title>A genome survey and senescence transcriptome analysis in Lentinula edodes.</title>
        <authorList>
            <person name="Sakamoto Y."/>
            <person name="Nakade K."/>
            <person name="Sato S."/>
            <person name="Yoshida Y."/>
            <person name="Miyazaki K."/>
            <person name="Natsume S."/>
            <person name="Konno N."/>
        </authorList>
    </citation>
    <scope>NUCLEOTIDE SEQUENCE [LARGE SCALE GENOMIC DNA]</scope>
    <source>
        <strain evidence="10 11">NBRC 111202</strain>
    </source>
</reference>
<feature type="chain" id="PRO_5012591679" description="Anaphase-promoting complex subunit 4" evidence="7">
    <location>
        <begin position="23"/>
        <end position="853"/>
    </location>
</feature>
<reference evidence="10 11" key="1">
    <citation type="submission" date="2016-08" db="EMBL/GenBank/DDBJ databases">
        <authorList>
            <consortium name="Lentinula edodes genome sequencing consortium"/>
            <person name="Sakamoto Y."/>
            <person name="Nakade K."/>
            <person name="Sato S."/>
            <person name="Yoshida Y."/>
            <person name="Miyazaki K."/>
            <person name="Natsume S."/>
            <person name="Konno N."/>
        </authorList>
    </citation>
    <scope>NUCLEOTIDE SEQUENCE [LARGE SCALE GENOMIC DNA]</scope>
    <source>
        <strain evidence="10 11">NBRC 111202</strain>
    </source>
</reference>
<accession>A0A1Q3E9E2</accession>
<keyword evidence="2" id="KW-0132">Cell division</keyword>
<keyword evidence="7" id="KW-0732">Signal</keyword>
<dbReference type="InterPro" id="IPR024789">
    <property type="entry name" value="APC4"/>
</dbReference>
<evidence type="ECO:0000256" key="2">
    <source>
        <dbReference type="ARBA" id="ARBA00022618"/>
    </source>
</evidence>
<feature type="transmembrane region" description="Helical" evidence="6">
    <location>
        <begin position="54"/>
        <end position="72"/>
    </location>
</feature>
<evidence type="ECO:0000256" key="7">
    <source>
        <dbReference type="SAM" id="SignalP"/>
    </source>
</evidence>
<dbReference type="GO" id="GO:0005680">
    <property type="term" value="C:anaphase-promoting complex"/>
    <property type="evidence" value="ECO:0007669"/>
    <property type="project" value="InterPro"/>
</dbReference>
<dbReference type="PANTHER" id="PTHR13260:SF0">
    <property type="entry name" value="ANAPHASE-PROMOTING COMPLEX SUBUNIT 4"/>
    <property type="match status" value="1"/>
</dbReference>
<keyword evidence="4" id="KW-0833">Ubl conjugation pathway</keyword>
<protein>
    <recommendedName>
        <fullName evidence="1">Anaphase-promoting complex subunit 4</fullName>
    </recommendedName>
</protein>
<keyword evidence="6" id="KW-0812">Transmembrane</keyword>
<dbReference type="SUPFAM" id="SSF82171">
    <property type="entry name" value="DPP6 N-terminal domain-like"/>
    <property type="match status" value="1"/>
</dbReference>
<keyword evidence="6" id="KW-1133">Transmembrane helix</keyword>
<feature type="domain" description="Anaphase-promoting complex subunit 4 long" evidence="9">
    <location>
        <begin position="375"/>
        <end position="575"/>
    </location>
</feature>
<feature type="domain" description="Anaphase-promoting complex subunit 4-like WD40" evidence="8">
    <location>
        <begin position="113"/>
        <end position="188"/>
    </location>
</feature>
<keyword evidence="6" id="KW-0472">Membrane</keyword>
<dbReference type="InterPro" id="IPR024977">
    <property type="entry name" value="Apc4-like_WD40_dom"/>
</dbReference>
<evidence type="ECO:0000256" key="3">
    <source>
        <dbReference type="ARBA" id="ARBA00022776"/>
    </source>
</evidence>
<dbReference type="GO" id="GO:0051301">
    <property type="term" value="P:cell division"/>
    <property type="evidence" value="ECO:0007669"/>
    <property type="project" value="UniProtKB-KW"/>
</dbReference>
<dbReference type="GO" id="GO:0070979">
    <property type="term" value="P:protein K11-linked ubiquitination"/>
    <property type="evidence" value="ECO:0007669"/>
    <property type="project" value="TreeGrafter"/>
</dbReference>
<proteinExistence type="predicted"/>